<dbReference type="GO" id="GO:0008270">
    <property type="term" value="F:zinc ion binding"/>
    <property type="evidence" value="ECO:0007669"/>
    <property type="project" value="UniProtKB-KW"/>
</dbReference>
<keyword evidence="1" id="KW-0862">Zinc</keyword>
<dbReference type="Proteomes" id="UP000663879">
    <property type="component" value="Unassembled WGS sequence"/>
</dbReference>
<proteinExistence type="predicted"/>
<dbReference type="EMBL" id="CAJNOC010000394">
    <property type="protein sequence ID" value="CAF0755010.1"/>
    <property type="molecule type" value="Genomic_DNA"/>
</dbReference>
<name>A0A813PT50_9BILA</name>
<gene>
    <name evidence="4" type="ORF">OXX778_LOCUS4124</name>
</gene>
<reference evidence="4" key="1">
    <citation type="submission" date="2021-02" db="EMBL/GenBank/DDBJ databases">
        <authorList>
            <person name="Nowell W R."/>
        </authorList>
    </citation>
    <scope>NUCLEOTIDE SEQUENCE</scope>
    <source>
        <strain evidence="4">Ploen Becks lab</strain>
    </source>
</reference>
<organism evidence="4 5">
    <name type="scientific">Brachionus calyciflorus</name>
    <dbReference type="NCBI Taxonomy" id="104777"/>
    <lineage>
        <taxon>Eukaryota</taxon>
        <taxon>Metazoa</taxon>
        <taxon>Spiralia</taxon>
        <taxon>Gnathifera</taxon>
        <taxon>Rotifera</taxon>
        <taxon>Eurotatoria</taxon>
        <taxon>Monogononta</taxon>
        <taxon>Pseudotrocha</taxon>
        <taxon>Ploima</taxon>
        <taxon>Brachionidae</taxon>
        <taxon>Brachionus</taxon>
    </lineage>
</organism>
<feature type="region of interest" description="Disordered" evidence="2">
    <location>
        <begin position="149"/>
        <end position="168"/>
    </location>
</feature>
<dbReference type="Pfam" id="PF04434">
    <property type="entry name" value="SWIM"/>
    <property type="match status" value="1"/>
</dbReference>
<evidence type="ECO:0000313" key="5">
    <source>
        <dbReference type="Proteomes" id="UP000663879"/>
    </source>
</evidence>
<keyword evidence="1" id="KW-0863">Zinc-finger</keyword>
<keyword evidence="1" id="KW-0479">Metal-binding</keyword>
<dbReference type="InterPro" id="IPR007527">
    <property type="entry name" value="Znf_SWIM"/>
</dbReference>
<sequence>MADIFNTDNFSKLSKHHIKSSIEVFSDLIQYESRNLGEFVSQGKITKHMKSESDKLLRGNKLVLNGGNRYTSYYRDVECSIDTLAKTCSCLKFIDKGICKHLVAACVLDNIELKEDEDESIIPDEDQHYNDNNHVVRVTRAKVQIKDKVNGSNKGMLNEDENLVRKKRGRPAKIRGALSLDESESQKKN</sequence>
<feature type="domain" description="SWIM-type" evidence="3">
    <location>
        <begin position="73"/>
        <end position="110"/>
    </location>
</feature>
<keyword evidence="5" id="KW-1185">Reference proteome</keyword>
<comment type="caution">
    <text evidence="4">The sequence shown here is derived from an EMBL/GenBank/DDBJ whole genome shotgun (WGS) entry which is preliminary data.</text>
</comment>
<evidence type="ECO:0000256" key="1">
    <source>
        <dbReference type="PROSITE-ProRule" id="PRU00325"/>
    </source>
</evidence>
<evidence type="ECO:0000313" key="4">
    <source>
        <dbReference type="EMBL" id="CAF0755010.1"/>
    </source>
</evidence>
<dbReference type="PROSITE" id="PS50966">
    <property type="entry name" value="ZF_SWIM"/>
    <property type="match status" value="1"/>
</dbReference>
<protein>
    <recommendedName>
        <fullName evidence="3">SWIM-type domain-containing protein</fullName>
    </recommendedName>
</protein>
<accession>A0A813PT50</accession>
<evidence type="ECO:0000256" key="2">
    <source>
        <dbReference type="SAM" id="MobiDB-lite"/>
    </source>
</evidence>
<evidence type="ECO:0000259" key="3">
    <source>
        <dbReference type="PROSITE" id="PS50966"/>
    </source>
</evidence>
<dbReference type="AlphaFoldDB" id="A0A813PT50"/>